<dbReference type="Proteomes" id="UP000606008">
    <property type="component" value="Unassembled WGS sequence"/>
</dbReference>
<feature type="compositionally biased region" description="Basic and acidic residues" evidence="1">
    <location>
        <begin position="1692"/>
        <end position="1724"/>
    </location>
</feature>
<organism evidence="3 4">
    <name type="scientific">Fibrivirga algicola</name>
    <dbReference type="NCBI Taxonomy" id="2950420"/>
    <lineage>
        <taxon>Bacteria</taxon>
        <taxon>Pseudomonadati</taxon>
        <taxon>Bacteroidota</taxon>
        <taxon>Cytophagia</taxon>
        <taxon>Cytophagales</taxon>
        <taxon>Spirosomataceae</taxon>
        <taxon>Fibrivirga</taxon>
    </lineage>
</organism>
<evidence type="ECO:0008006" key="5">
    <source>
        <dbReference type="Google" id="ProtNLM"/>
    </source>
</evidence>
<feature type="compositionally biased region" description="Low complexity" evidence="1">
    <location>
        <begin position="1639"/>
        <end position="1660"/>
    </location>
</feature>
<comment type="caution">
    <text evidence="3">The sequence shown here is derived from an EMBL/GenBank/DDBJ whole genome shotgun (WGS) entry which is preliminary data.</text>
</comment>
<keyword evidence="4" id="KW-1185">Reference proteome</keyword>
<dbReference type="RefSeq" id="WP_166691351.1">
    <property type="nucleotide sequence ID" value="NZ_WAEL01000002.1"/>
</dbReference>
<gene>
    <name evidence="3" type="ORF">F7231_06580</name>
</gene>
<evidence type="ECO:0000313" key="3">
    <source>
        <dbReference type="EMBL" id="NID09830.1"/>
    </source>
</evidence>
<feature type="chain" id="PRO_5046993507" description="Translocation/assembly module TamB" evidence="2">
    <location>
        <begin position="19"/>
        <end position="1724"/>
    </location>
</feature>
<evidence type="ECO:0000256" key="1">
    <source>
        <dbReference type="SAM" id="MobiDB-lite"/>
    </source>
</evidence>
<sequence length="1724" mass="189164">MKRIAFLLCLLLPLLGRAQNVKLSDKAEQFLPDLQKLMATGGPASLQVEKEFESLWGESTLTPQQRDRLMVLCRQMNQKRYQPATHFAPLLASLYHIVYTAKPAVSAPDIDNLLTVAEKQFALNDPKAFARVMDAARGFLQHRELYAAKFNRTYLSGGTFSFRFIDAATTTPGSATGTSGVSSETATVATSNFDGWDAPVGLDTTKPREIGVLYKPIQRRPIPAATGAVVTVNNAFLAIVANGDSAVLSNTSGDFILKEGVWVGKGGTFSWALQGRDDRFVTLTNYSMVAMNPRLIADDVSLVMERGAKPVLGVFEYLSKKRFSNVPDQYPRFASYRNNEVIPGLGSGITYKGGLALAGLQLVGASADGQPATLIVADRAGKTAFKATSRKFEFRDSLITAPVAQFTGYIDTADSLTHPAIQFKFDKATRVAALSRVDRTGYGRVPFSDTYHKFFILPEVVRWDVPRQKVEFYQIGAKREVPVRMESFDYFQPERYSDIATDYGFHPLQIIGNYITKTKKQTFLDDDITRSVPNVNAQALRGSLGRMLLEGYLEQDDRTKELRLSRKGALYILAYNEKRDYDNFEIKSYFNSNDSARNASIDLAGKEKYLTVRGVDRFTISDSLKLYGMPTNKTMRIGKGRSLVFTGQMKSGNMRYNGIDLAFDYDKFALNMNKIESISFTPQKLADQGRSDEIGGDIKYEKPGSVYFATADNKSGKVKGKKTTQRLVMPEGMTVYFDQEDRGNRRYNRKVYFKIPAIDNDSVGKGDISFVGTFHSDGIFPPFQTELKTMPDQTLGFTHKAPAAGYPLYGVPASTVKLTEDLVMDKKGLRAPGQLTHLAATLTTKEILFMPDSLIATGETGQIVEAQATKVAAVKPKKGQKVVPQAAQSQTYYPNVALTNFGMKWWPKSDSMVINTQKNSFTFFNGTTRLEGNLLVRATGLYGNGLLTRQDSEVESGSIKFGKDGFLADNAKLKIQSMADVKGVAPKPILLGNGIDVDFDQVKGLVDLAINLDNRAVDDTLSSSMEFPYAAYRTNISRAQWNIKGKTIAMKGDVKTSTFTATGDEQEGLTFNAGAGLYDVDKMTLNISGVPFVNSADARIYPDKGLVTVRRNGDMLPFTNARLELDTVSRFHRLRNGNIQIVSRTRFSGDATYLFAKAKGDTSAIKMGSFEFKEADKVAAAPAKSATKVLSRKKAAGPAQPLTTYYTVARADIDENDKLMLTSKMQFKGDIMMKAPEKDLGLDGFVKPVLKKRLDLISGWIPFKANVVETIDIPVDDKLKNEGGQVLVAGIQSRFGSPGIYPSFLSPKEDNRDDDIFRATGVMRYDEKEKTFVIGPKAGTEGLQDDFESNFLFNDDKGIMTFRGPMNLMSSKPNTYLLASGSARVNVDSAAYRINALLAMTFAVPEQINTAIANKLVEGNLEEQNSDAADDDLNRVSDKLLPLIGQKAVDDYRAKAQNQHVSLALASPKLNQALVLANTNLRWSEKFNAFHSVGKLGVSNLQNVDINAQMDGYVEIRKGGNGDELSLYIAASDDVWAFYDYHPTGSNGGGQLAIITSDQETNDKLTALLNNNKSKSPLQVVPATEDEKALFVERYEAQYRVRAKPAAKPKPKPGTKPTAAETTVAKETTDGFGGDEDVAPAAKKPAKGAKAAPIRNTAKAKATEHAAEESTEPASMPTAATKKQAVVKGKPAKADTAKKATVVAKKEPVKKEPKKDKEDEKEGF</sequence>
<dbReference type="EMBL" id="WAEL01000002">
    <property type="protein sequence ID" value="NID09830.1"/>
    <property type="molecule type" value="Genomic_DNA"/>
</dbReference>
<accession>A0ABX0QBU7</accession>
<evidence type="ECO:0000313" key="4">
    <source>
        <dbReference type="Proteomes" id="UP000606008"/>
    </source>
</evidence>
<evidence type="ECO:0000256" key="2">
    <source>
        <dbReference type="SAM" id="SignalP"/>
    </source>
</evidence>
<reference evidence="4" key="1">
    <citation type="submission" date="2019-09" db="EMBL/GenBank/DDBJ databases">
        <authorList>
            <person name="Jung D.-H."/>
        </authorList>
    </citation>
    <scope>NUCLEOTIDE SEQUENCE [LARGE SCALE GENOMIC DNA]</scope>
    <source>
        <strain evidence="4">JA-25</strain>
    </source>
</reference>
<feature type="region of interest" description="Disordered" evidence="1">
    <location>
        <begin position="1602"/>
        <end position="1724"/>
    </location>
</feature>
<feature type="compositionally biased region" description="Basic residues" evidence="1">
    <location>
        <begin position="1602"/>
        <end position="1613"/>
    </location>
</feature>
<proteinExistence type="predicted"/>
<keyword evidence="2" id="KW-0732">Signal</keyword>
<feature type="compositionally biased region" description="Low complexity" evidence="1">
    <location>
        <begin position="1615"/>
        <end position="1626"/>
    </location>
</feature>
<name>A0ABX0QBU7_9BACT</name>
<feature type="signal peptide" evidence="2">
    <location>
        <begin position="1"/>
        <end position="18"/>
    </location>
</feature>
<reference evidence="4" key="2">
    <citation type="submission" date="2023-07" db="EMBL/GenBank/DDBJ databases">
        <authorList>
            <person name="Jung D.-H."/>
        </authorList>
    </citation>
    <scope>NUCLEOTIDE SEQUENCE [LARGE SCALE GENOMIC DNA]</scope>
    <source>
        <strain evidence="4">JA-25</strain>
    </source>
</reference>
<protein>
    <recommendedName>
        <fullName evidence="5">Translocation/assembly module TamB</fullName>
    </recommendedName>
</protein>